<gene>
    <name evidence="1" type="ORF">JR316_009384</name>
</gene>
<evidence type="ECO:0000313" key="1">
    <source>
        <dbReference type="EMBL" id="KAG5165798.1"/>
    </source>
</evidence>
<name>A0A8H8CHL2_PSICU</name>
<protein>
    <recommendedName>
        <fullName evidence="2">F-box domain-containing protein</fullName>
    </recommendedName>
</protein>
<sequence>MLTGCKNCYGHATDPPHELHTLSDQPCTTLTGTSCDACRSIITIEAEILDAQAALLRLIERHRTAREEMNMSHSSIHQRIPPEILSSIFRFCIPNNMEDNMLQHLSTPRRVETCMPYILGSVCRTWRSIAWSTPRLWNQVYLRFNSEKNALQSELLEKWLSRTGDLPLRIYADCIVKHSRQRTYRQRTSKEEIPQMDIISRYSSRWEDLYLCLPAECLDSLHAHSGTPLLRTLLLRPCVDYKNVKWQMPHTTPRNLFLDLRYMYDAQILHLGHYSFNVDWDMITELHIETNMPIMIEFAMNAENLRSLEITNPSSYIEPDTTGDDAPYPHDPLRFEEPLLSHSNIQQFKYRCLSNHPNHFMTFDFPAAVKVHIDITNAPIDEPSGIAKLISSLGHSPCLTWLTLNIGMYADGDIDLVHILHAAPSLEFLTLNYIHHSNLEFNLPKQLRNTAVANPNQFLPKLREISCTLGLKTIHWTDLLMVFGRLEEINDPGRRPLTSVVYVVSNRSSNLRDEDIGPSPNEVRTMTPYLRSLKTANLHLEARLDSNKNLLPWALIEQVESMAS</sequence>
<proteinExistence type="predicted"/>
<dbReference type="EMBL" id="JAFIQS010000009">
    <property type="protein sequence ID" value="KAG5165798.1"/>
    <property type="molecule type" value="Genomic_DNA"/>
</dbReference>
<dbReference type="AlphaFoldDB" id="A0A8H8CHL2"/>
<organism evidence="1">
    <name type="scientific">Psilocybe cubensis</name>
    <name type="common">Psychedelic mushroom</name>
    <name type="synonym">Stropharia cubensis</name>
    <dbReference type="NCBI Taxonomy" id="181762"/>
    <lineage>
        <taxon>Eukaryota</taxon>
        <taxon>Fungi</taxon>
        <taxon>Dikarya</taxon>
        <taxon>Basidiomycota</taxon>
        <taxon>Agaricomycotina</taxon>
        <taxon>Agaricomycetes</taxon>
        <taxon>Agaricomycetidae</taxon>
        <taxon>Agaricales</taxon>
        <taxon>Agaricineae</taxon>
        <taxon>Strophariaceae</taxon>
        <taxon>Psilocybe</taxon>
    </lineage>
</organism>
<evidence type="ECO:0008006" key="2">
    <source>
        <dbReference type="Google" id="ProtNLM"/>
    </source>
</evidence>
<dbReference type="Gene3D" id="1.20.1280.50">
    <property type="match status" value="1"/>
</dbReference>
<comment type="caution">
    <text evidence="1">The sequence shown here is derived from an EMBL/GenBank/DDBJ whole genome shotgun (WGS) entry which is preliminary data.</text>
</comment>
<dbReference type="PROSITE" id="PS51257">
    <property type="entry name" value="PROKAR_LIPOPROTEIN"/>
    <property type="match status" value="1"/>
</dbReference>
<dbReference type="OrthoDB" id="2269034at2759"/>
<accession>A0A8H8CHL2</accession>
<reference evidence="1" key="1">
    <citation type="submission" date="2021-02" db="EMBL/GenBank/DDBJ databases">
        <title>Psilocybe cubensis genome.</title>
        <authorList>
            <person name="Mckernan K.J."/>
            <person name="Crawford S."/>
            <person name="Trippe A."/>
            <person name="Kane L.T."/>
            <person name="Mclaughlin S."/>
        </authorList>
    </citation>
    <scope>NUCLEOTIDE SEQUENCE [LARGE SCALE GENOMIC DNA]</scope>
    <source>
        <strain evidence="1">MGC-MH-2018</strain>
    </source>
</reference>